<evidence type="ECO:0000256" key="1">
    <source>
        <dbReference type="ARBA" id="ARBA00004651"/>
    </source>
</evidence>
<protein>
    <submittedName>
        <fullName evidence="10">PurR-regulated permease PerM</fullName>
    </submittedName>
</protein>
<comment type="caution">
    <text evidence="10">The sequence shown here is derived from an EMBL/GenBank/DDBJ whole genome shotgun (WGS) entry which is preliminary data.</text>
</comment>
<evidence type="ECO:0000256" key="4">
    <source>
        <dbReference type="ARBA" id="ARBA00022475"/>
    </source>
</evidence>
<dbReference type="PANTHER" id="PTHR21716:SF53">
    <property type="entry name" value="PERMEASE PERM-RELATED"/>
    <property type="match status" value="1"/>
</dbReference>
<dbReference type="RefSeq" id="WP_307243710.1">
    <property type="nucleotide sequence ID" value="NZ_JAUSQZ010000001.1"/>
</dbReference>
<organism evidence="10 11">
    <name type="scientific">Kineosporia succinea</name>
    <dbReference type="NCBI Taxonomy" id="84632"/>
    <lineage>
        <taxon>Bacteria</taxon>
        <taxon>Bacillati</taxon>
        <taxon>Actinomycetota</taxon>
        <taxon>Actinomycetes</taxon>
        <taxon>Kineosporiales</taxon>
        <taxon>Kineosporiaceae</taxon>
        <taxon>Kineosporia</taxon>
    </lineage>
</organism>
<feature type="transmembrane region" description="Helical" evidence="9">
    <location>
        <begin position="94"/>
        <end position="115"/>
    </location>
</feature>
<feature type="transmembrane region" description="Helical" evidence="9">
    <location>
        <begin position="224"/>
        <end position="248"/>
    </location>
</feature>
<dbReference type="EMBL" id="JAUSQZ010000001">
    <property type="protein sequence ID" value="MDP9827548.1"/>
    <property type="molecule type" value="Genomic_DNA"/>
</dbReference>
<name>A0ABT9P4C2_9ACTN</name>
<evidence type="ECO:0000256" key="8">
    <source>
        <dbReference type="SAM" id="MobiDB-lite"/>
    </source>
</evidence>
<keyword evidence="5 9" id="KW-0812">Transmembrane</keyword>
<keyword evidence="3" id="KW-0813">Transport</keyword>
<dbReference type="PANTHER" id="PTHR21716">
    <property type="entry name" value="TRANSMEMBRANE PROTEIN"/>
    <property type="match status" value="1"/>
</dbReference>
<proteinExistence type="inferred from homology"/>
<evidence type="ECO:0000313" key="11">
    <source>
        <dbReference type="Proteomes" id="UP001235712"/>
    </source>
</evidence>
<evidence type="ECO:0000256" key="2">
    <source>
        <dbReference type="ARBA" id="ARBA00009773"/>
    </source>
</evidence>
<dbReference type="InterPro" id="IPR002549">
    <property type="entry name" value="AI-2E-like"/>
</dbReference>
<feature type="region of interest" description="Disordered" evidence="8">
    <location>
        <begin position="1"/>
        <end position="63"/>
    </location>
</feature>
<keyword evidence="7 9" id="KW-0472">Membrane</keyword>
<gene>
    <name evidence="10" type="ORF">J2S57_003297</name>
</gene>
<keyword evidence="4" id="KW-1003">Cell membrane</keyword>
<evidence type="ECO:0000256" key="6">
    <source>
        <dbReference type="ARBA" id="ARBA00022989"/>
    </source>
</evidence>
<evidence type="ECO:0000256" key="5">
    <source>
        <dbReference type="ARBA" id="ARBA00022692"/>
    </source>
</evidence>
<dbReference type="Proteomes" id="UP001235712">
    <property type="component" value="Unassembled WGS sequence"/>
</dbReference>
<keyword evidence="11" id="KW-1185">Reference proteome</keyword>
<dbReference type="Pfam" id="PF01594">
    <property type="entry name" value="AI-2E_transport"/>
    <property type="match status" value="1"/>
</dbReference>
<sequence>MSQQSDPDHQSALGAEPPTAEPGRVKESTPEHPAGEPEESTLPTPPPLGEPVKGDPKFGRPGPPINTNNPFYFGFIATIGALLAFQLMKIVADLSQTITLVVIAAFLAVGLDPVVRYLQRQGLRRGASVAIVFVVVIGIFGGFAAIIIPDMVDQATELVNSAPDQIDNLTKTPWINDLNAQYGVIDNLSKQIRDRASNGETVMQVFGGVLGAGKAVLSGLASTFTVLILTLYFLASLNNIAEAGYRLVPRSRRTRVRALGDEIIKRIGGYVAGQVAVATINGVCSFVMMTILGIPYAAVLAFVVGVLGLIPLVGATIGAVLVVLVGLFQSVQIAVVAAIYYVIYQQVENYLIAPRIMSRTVAVPGAVALIAAFGGGALLGVLGALIAIPIAAAILLIIQEVLIPRQERA</sequence>
<evidence type="ECO:0000256" key="9">
    <source>
        <dbReference type="SAM" id="Phobius"/>
    </source>
</evidence>
<feature type="transmembrane region" description="Helical" evidence="9">
    <location>
        <begin position="320"/>
        <end position="343"/>
    </location>
</feature>
<accession>A0ABT9P4C2</accession>
<reference evidence="10 11" key="1">
    <citation type="submission" date="2023-07" db="EMBL/GenBank/DDBJ databases">
        <title>Sequencing the genomes of 1000 actinobacteria strains.</title>
        <authorList>
            <person name="Klenk H.-P."/>
        </authorList>
    </citation>
    <scope>NUCLEOTIDE SEQUENCE [LARGE SCALE GENOMIC DNA]</scope>
    <source>
        <strain evidence="10 11">DSM 44388</strain>
    </source>
</reference>
<evidence type="ECO:0000313" key="10">
    <source>
        <dbReference type="EMBL" id="MDP9827548.1"/>
    </source>
</evidence>
<feature type="transmembrane region" description="Helical" evidence="9">
    <location>
        <begin position="294"/>
        <end position="313"/>
    </location>
</feature>
<feature type="transmembrane region" description="Helical" evidence="9">
    <location>
        <begin position="269"/>
        <end position="288"/>
    </location>
</feature>
<keyword evidence="6 9" id="KW-1133">Transmembrane helix</keyword>
<feature type="compositionally biased region" description="Basic and acidic residues" evidence="8">
    <location>
        <begin position="23"/>
        <end position="35"/>
    </location>
</feature>
<feature type="transmembrane region" description="Helical" evidence="9">
    <location>
        <begin position="70"/>
        <end position="88"/>
    </location>
</feature>
<comment type="similarity">
    <text evidence="2">Belongs to the autoinducer-2 exporter (AI-2E) (TC 2.A.86) family.</text>
</comment>
<evidence type="ECO:0000256" key="3">
    <source>
        <dbReference type="ARBA" id="ARBA00022448"/>
    </source>
</evidence>
<comment type="subcellular location">
    <subcellularLocation>
        <location evidence="1">Cell membrane</location>
        <topology evidence="1">Multi-pass membrane protein</topology>
    </subcellularLocation>
</comment>
<evidence type="ECO:0000256" key="7">
    <source>
        <dbReference type="ARBA" id="ARBA00023136"/>
    </source>
</evidence>
<feature type="transmembrane region" description="Helical" evidence="9">
    <location>
        <begin position="363"/>
        <end position="396"/>
    </location>
</feature>
<feature type="transmembrane region" description="Helical" evidence="9">
    <location>
        <begin position="127"/>
        <end position="148"/>
    </location>
</feature>